<keyword evidence="6" id="KW-0472">Membrane</keyword>
<keyword evidence="9" id="KW-0732">Signal</keyword>
<name>A0A1F6UMX8_9PROT</name>
<comment type="caution">
    <text evidence="10">The sequence shown here is derived from an EMBL/GenBank/DDBJ whole genome shotgun (WGS) entry which is preliminary data.</text>
</comment>
<dbReference type="GO" id="GO:0009279">
    <property type="term" value="C:cell outer membrane"/>
    <property type="evidence" value="ECO:0007669"/>
    <property type="project" value="UniProtKB-SubCell"/>
</dbReference>
<dbReference type="GO" id="GO:0015288">
    <property type="term" value="F:porin activity"/>
    <property type="evidence" value="ECO:0007669"/>
    <property type="project" value="TreeGrafter"/>
</dbReference>
<dbReference type="GO" id="GO:0015562">
    <property type="term" value="F:efflux transmembrane transporter activity"/>
    <property type="evidence" value="ECO:0007669"/>
    <property type="project" value="InterPro"/>
</dbReference>
<dbReference type="Gene3D" id="1.20.1600.10">
    <property type="entry name" value="Outer membrane efflux proteins (OEP)"/>
    <property type="match status" value="1"/>
</dbReference>
<evidence type="ECO:0000256" key="5">
    <source>
        <dbReference type="ARBA" id="ARBA00022692"/>
    </source>
</evidence>
<feature type="region of interest" description="Disordered" evidence="8">
    <location>
        <begin position="327"/>
        <end position="348"/>
    </location>
</feature>
<dbReference type="PANTHER" id="PTHR30026">
    <property type="entry name" value="OUTER MEMBRANE PROTEIN TOLC"/>
    <property type="match status" value="1"/>
</dbReference>
<dbReference type="GO" id="GO:1990281">
    <property type="term" value="C:efflux pump complex"/>
    <property type="evidence" value="ECO:0007669"/>
    <property type="project" value="TreeGrafter"/>
</dbReference>
<dbReference type="NCBIfam" id="TIGR01844">
    <property type="entry name" value="type_I_sec_TolC"/>
    <property type="match status" value="1"/>
</dbReference>
<keyword evidence="3" id="KW-0813">Transport</keyword>
<dbReference type="InterPro" id="IPR003423">
    <property type="entry name" value="OMP_efflux"/>
</dbReference>
<dbReference type="InterPro" id="IPR051906">
    <property type="entry name" value="TolC-like"/>
</dbReference>
<evidence type="ECO:0000256" key="6">
    <source>
        <dbReference type="ARBA" id="ARBA00023136"/>
    </source>
</evidence>
<evidence type="ECO:0000256" key="7">
    <source>
        <dbReference type="ARBA" id="ARBA00023237"/>
    </source>
</evidence>
<dbReference type="InterPro" id="IPR010130">
    <property type="entry name" value="T1SS_OMP_TolC"/>
</dbReference>
<evidence type="ECO:0000256" key="9">
    <source>
        <dbReference type="SAM" id="SignalP"/>
    </source>
</evidence>
<evidence type="ECO:0000256" key="1">
    <source>
        <dbReference type="ARBA" id="ARBA00004442"/>
    </source>
</evidence>
<dbReference type="Pfam" id="PF02321">
    <property type="entry name" value="OEP"/>
    <property type="match status" value="2"/>
</dbReference>
<gene>
    <name evidence="10" type="ORF">A2V58_01450</name>
</gene>
<dbReference type="PANTHER" id="PTHR30026:SF20">
    <property type="entry name" value="OUTER MEMBRANE PROTEIN TOLC"/>
    <property type="match status" value="1"/>
</dbReference>
<keyword evidence="5" id="KW-0812">Transmembrane</keyword>
<keyword evidence="4" id="KW-1134">Transmembrane beta strand</keyword>
<feature type="signal peptide" evidence="9">
    <location>
        <begin position="1"/>
        <end position="26"/>
    </location>
</feature>
<organism evidence="10 11">
    <name type="scientific">Candidatus Muproteobacteria bacterium RBG_19FT_COMBO_61_10</name>
    <dbReference type="NCBI Taxonomy" id="1817761"/>
    <lineage>
        <taxon>Bacteria</taxon>
        <taxon>Pseudomonadati</taxon>
        <taxon>Pseudomonadota</taxon>
        <taxon>Candidatus Muproteobacteria</taxon>
    </lineage>
</organism>
<accession>A0A1F6UMX8</accession>
<sequence>MKRFSPPALLVLAAAVMALGVTPARADNLLDIYHQAQTNDSVWAGARYNYDASIEKGPQGRALLLPSVIFSAGAFKNSIDKTSPTSEMARYDSSSYTLQLTQPLYRRQNFAAYAQGKSAVTQAEAELAIARQDLILRTTQAYFEVLSAEDTLEFARTEKSAIAGQRELAERNFNVGNATIVDVHEARARYDLAVAQEVAADNDLKVKREALTTLTNTPAPSLARLAPRLELQSPEPQDMDHWVNAAQAQNPRIQVQEQQLTIATEEVKRSRGGHYPTLDFIAAHNYSKSGSVFFPGTTEYTANQVGVQLQVPLFAGGATQSQVRESLAREAQARQGLEQTRRETTQQSREAYLAVTSGVAQVRALEQARVSTQKALESTLLGYETGVRTGVDVLNAQRDLYRTQRDLAQARYTYLLSRLRLKNAVGTLSEADIAGLNALLAGG</sequence>
<evidence type="ECO:0008006" key="12">
    <source>
        <dbReference type="Google" id="ProtNLM"/>
    </source>
</evidence>
<proteinExistence type="inferred from homology"/>
<dbReference type="Proteomes" id="UP000177950">
    <property type="component" value="Unassembled WGS sequence"/>
</dbReference>
<evidence type="ECO:0000256" key="3">
    <source>
        <dbReference type="ARBA" id="ARBA00022448"/>
    </source>
</evidence>
<feature type="chain" id="PRO_5009527035" description="Channel protein TolC" evidence="9">
    <location>
        <begin position="27"/>
        <end position="443"/>
    </location>
</feature>
<evidence type="ECO:0000313" key="11">
    <source>
        <dbReference type="Proteomes" id="UP000177950"/>
    </source>
</evidence>
<keyword evidence="7" id="KW-0998">Cell outer membrane</keyword>
<comment type="subcellular location">
    <subcellularLocation>
        <location evidence="1">Cell outer membrane</location>
    </subcellularLocation>
</comment>
<dbReference type="AlphaFoldDB" id="A0A1F6UMX8"/>
<evidence type="ECO:0000313" key="10">
    <source>
        <dbReference type="EMBL" id="OGI58688.1"/>
    </source>
</evidence>
<evidence type="ECO:0000256" key="2">
    <source>
        <dbReference type="ARBA" id="ARBA00007613"/>
    </source>
</evidence>
<evidence type="ECO:0000256" key="4">
    <source>
        <dbReference type="ARBA" id="ARBA00022452"/>
    </source>
</evidence>
<evidence type="ECO:0000256" key="8">
    <source>
        <dbReference type="SAM" id="MobiDB-lite"/>
    </source>
</evidence>
<reference evidence="10 11" key="1">
    <citation type="journal article" date="2016" name="Nat. Commun.">
        <title>Thousands of microbial genomes shed light on interconnected biogeochemical processes in an aquifer system.</title>
        <authorList>
            <person name="Anantharaman K."/>
            <person name="Brown C.T."/>
            <person name="Hug L.A."/>
            <person name="Sharon I."/>
            <person name="Castelle C.J."/>
            <person name="Probst A.J."/>
            <person name="Thomas B.C."/>
            <person name="Singh A."/>
            <person name="Wilkins M.J."/>
            <person name="Karaoz U."/>
            <person name="Brodie E.L."/>
            <person name="Williams K.H."/>
            <person name="Hubbard S.S."/>
            <person name="Banfield J.F."/>
        </authorList>
    </citation>
    <scope>NUCLEOTIDE SEQUENCE [LARGE SCALE GENOMIC DNA]</scope>
</reference>
<dbReference type="SUPFAM" id="SSF56954">
    <property type="entry name" value="Outer membrane efflux proteins (OEP)"/>
    <property type="match status" value="1"/>
</dbReference>
<protein>
    <recommendedName>
        <fullName evidence="12">Channel protein TolC</fullName>
    </recommendedName>
</protein>
<comment type="similarity">
    <text evidence="2">Belongs to the outer membrane factor (OMF) (TC 1.B.17) family.</text>
</comment>
<dbReference type="EMBL" id="MFSV01000058">
    <property type="protein sequence ID" value="OGI58688.1"/>
    <property type="molecule type" value="Genomic_DNA"/>
</dbReference>